<accession>A0AAJ8BU34</accession>
<reference evidence="7" key="1">
    <citation type="submission" date="2025-02" db="EMBL/GenBank/DDBJ databases">
        <authorList>
            <consortium name="NCBI Genome Project"/>
        </authorList>
    </citation>
    <scope>NUCLEOTIDE SEQUENCE</scope>
</reference>
<feature type="domain" description="ABC1 atypical kinase-like" evidence="6">
    <location>
        <begin position="365"/>
        <end position="607"/>
    </location>
</feature>
<evidence type="ECO:0000256" key="1">
    <source>
        <dbReference type="ARBA" id="ARBA00009670"/>
    </source>
</evidence>
<gene>
    <name evidence="7" type="ORF">An15g00930</name>
</gene>
<evidence type="ECO:0000256" key="2">
    <source>
        <dbReference type="ARBA" id="ARBA00022679"/>
    </source>
</evidence>
<dbReference type="InterPro" id="IPR051409">
    <property type="entry name" value="Atypical_kinase_ADCK"/>
</dbReference>
<organism evidence="7">
    <name type="scientific">Aspergillus niger</name>
    <dbReference type="NCBI Taxonomy" id="5061"/>
    <lineage>
        <taxon>Eukaryota</taxon>
        <taxon>Fungi</taxon>
        <taxon>Dikarya</taxon>
        <taxon>Ascomycota</taxon>
        <taxon>Pezizomycotina</taxon>
        <taxon>Eurotiomycetes</taxon>
        <taxon>Eurotiomycetidae</taxon>
        <taxon>Eurotiales</taxon>
        <taxon>Aspergillaceae</taxon>
        <taxon>Aspergillus</taxon>
        <taxon>Aspergillus subgen. Circumdati</taxon>
    </lineage>
</organism>
<dbReference type="VEuPathDB" id="FungiDB:An15g00930"/>
<dbReference type="InterPro" id="IPR004147">
    <property type="entry name" value="ABC1_dom"/>
</dbReference>
<feature type="compositionally biased region" description="Polar residues" evidence="5">
    <location>
        <begin position="134"/>
        <end position="143"/>
    </location>
</feature>
<dbReference type="InterPro" id="IPR011009">
    <property type="entry name" value="Kinase-like_dom_sf"/>
</dbReference>
<feature type="compositionally biased region" description="Pro residues" evidence="5">
    <location>
        <begin position="69"/>
        <end position="82"/>
    </location>
</feature>
<feature type="region of interest" description="Disordered" evidence="5">
    <location>
        <begin position="221"/>
        <end position="241"/>
    </location>
</feature>
<reference evidence="7" key="2">
    <citation type="submission" date="2025-08" db="UniProtKB">
        <authorList>
            <consortium name="RefSeq"/>
        </authorList>
    </citation>
    <scope>IDENTIFICATION</scope>
</reference>
<feature type="region of interest" description="Disordered" evidence="5">
    <location>
        <begin position="65"/>
        <end position="117"/>
    </location>
</feature>
<keyword evidence="3" id="KW-0547">Nucleotide-binding</keyword>
<protein>
    <recommendedName>
        <fullName evidence="6">ABC1 atypical kinase-like domain-containing protein</fullName>
    </recommendedName>
</protein>
<evidence type="ECO:0000313" key="7">
    <source>
        <dbReference type="RefSeq" id="XP_059602431.1"/>
    </source>
</evidence>
<feature type="compositionally biased region" description="Polar residues" evidence="5">
    <location>
        <begin position="103"/>
        <end position="117"/>
    </location>
</feature>
<dbReference type="CDD" id="cd13970">
    <property type="entry name" value="ABC1_ADCK3"/>
    <property type="match status" value="1"/>
</dbReference>
<name>A0AAJ8BU34_ASPNG</name>
<keyword evidence="4" id="KW-0067">ATP-binding</keyword>
<evidence type="ECO:0000256" key="5">
    <source>
        <dbReference type="SAM" id="MobiDB-lite"/>
    </source>
</evidence>
<comment type="similarity">
    <text evidence="1">Belongs to the protein kinase superfamily. ADCK protein kinase family.</text>
</comment>
<dbReference type="Pfam" id="PF03109">
    <property type="entry name" value="ABC1"/>
    <property type="match status" value="1"/>
</dbReference>
<dbReference type="AlphaFoldDB" id="A0AAJ8BU34"/>
<proteinExistence type="inferred from homology"/>
<dbReference type="KEGG" id="ang:An15g00930"/>
<dbReference type="InterPro" id="IPR034646">
    <property type="entry name" value="ADCK3_dom"/>
</dbReference>
<dbReference type="GeneID" id="4987693"/>
<keyword evidence="2" id="KW-0808">Transferase</keyword>
<dbReference type="SUPFAM" id="SSF56112">
    <property type="entry name" value="Protein kinase-like (PK-like)"/>
    <property type="match status" value="1"/>
</dbReference>
<dbReference type="RefSeq" id="XP_059602431.1">
    <property type="nucleotide sequence ID" value="XM_059744451.1"/>
</dbReference>
<dbReference type="PANTHER" id="PTHR43851">
    <property type="match status" value="1"/>
</dbReference>
<dbReference type="GO" id="GO:0005524">
    <property type="term" value="F:ATP binding"/>
    <property type="evidence" value="ECO:0007669"/>
    <property type="project" value="UniProtKB-KW"/>
</dbReference>
<evidence type="ECO:0000259" key="6">
    <source>
        <dbReference type="Pfam" id="PF03109"/>
    </source>
</evidence>
<dbReference type="GO" id="GO:0016740">
    <property type="term" value="F:transferase activity"/>
    <property type="evidence" value="ECO:0007669"/>
    <property type="project" value="UniProtKB-KW"/>
</dbReference>
<evidence type="ECO:0000256" key="3">
    <source>
        <dbReference type="ARBA" id="ARBA00022741"/>
    </source>
</evidence>
<sequence>MSGKRLLDAIQLFNVAKSVAVKHLEVRQRQLDLFTRTSSLTKGIKSQADGLCMTAQAAAALAKRFNDDPSPPQSASAPPPRSPSSSPTHTNLSPDEGRKAQRQAESQIPSSTAETTGYGASQLDVSQQQDVFYEPSTHTTPGSSGLPRVKLPKTSSDTQTGINTEINADVFHSPVGAEKAASTTQPTEQQEEISEDMMKEIFHSPKVARMLSRQAAADLRYKGRSPTPPPDVKPIGKEGLSKEEAEVVDEIVSTTAVEPETAAAMKQQATYQMIESRVPASRLGRLWQYGGLATSMAFGAVSESLRRATGSQSESTGSLMFSAGNMERLVAKLSKMRGAALKLGQMLSIQDSKMLPDSIHEVLQRVQDRADYMPASQRDKVLTDNLGPNWRDLFSSFDEIPMAAASIGQVHGAVLASTGQPVAVKIQYPGVADSIDSDLNNLSILLTASRLLPRGLYLDKTIANARTELAWECDYHREATCGEHFRSLLADDPVFHIPAIIPEASGKQVLTMERLNGIAVTKIQTFTQSQRDWIGTQILRLCLREITEFKYMQTDPNWTNFLYNAETNRLELLDFGASREYPDEFITKYVNTLIAAARNDRLRCAELSRELGYLTGHESQEMVDAHVTSVITIAEPFMESSPDVYDFRNQTITDRVRGLIPLMIRERLTPPPEETYSLHRKLSGAFLLCARLGSRVPCKELFREAVRKAQVAGTIEKRFTSTGLYL</sequence>
<dbReference type="PANTHER" id="PTHR43851:SF3">
    <property type="entry name" value="COENZYME Q8"/>
    <property type="match status" value="1"/>
</dbReference>
<evidence type="ECO:0000256" key="4">
    <source>
        <dbReference type="ARBA" id="ARBA00022840"/>
    </source>
</evidence>
<feature type="region of interest" description="Disordered" evidence="5">
    <location>
        <begin position="134"/>
        <end position="160"/>
    </location>
</feature>